<reference evidence="9 10" key="1">
    <citation type="submission" date="2020-08" db="EMBL/GenBank/DDBJ databases">
        <title>Novel species isolated from subtropical streams in China.</title>
        <authorList>
            <person name="Lu H."/>
        </authorList>
    </citation>
    <scope>NUCLEOTIDE SEQUENCE [LARGE SCALE GENOMIC DNA]</scope>
    <source>
        <strain evidence="9 10">LX15W</strain>
    </source>
</reference>
<evidence type="ECO:0000313" key="9">
    <source>
        <dbReference type="EMBL" id="MBC3872090.1"/>
    </source>
</evidence>
<keyword evidence="10" id="KW-1185">Reference proteome</keyword>
<gene>
    <name evidence="9" type="ORF">H8K55_00705</name>
</gene>
<evidence type="ECO:0000259" key="8">
    <source>
        <dbReference type="Pfam" id="PF12704"/>
    </source>
</evidence>
<feature type="domain" description="ABC3 transporter permease C-terminal" evidence="7">
    <location>
        <begin position="285"/>
        <end position="401"/>
    </location>
</feature>
<comment type="caution">
    <text evidence="9">The sequence shown here is derived from an EMBL/GenBank/DDBJ whole genome shotgun (WGS) entry which is preliminary data.</text>
</comment>
<dbReference type="PANTHER" id="PTHR30572:SF18">
    <property type="entry name" value="ABC-TYPE MACROLIDE FAMILY EXPORT SYSTEM PERMEASE COMPONENT 2"/>
    <property type="match status" value="1"/>
</dbReference>
<feature type="transmembrane region" description="Helical" evidence="6">
    <location>
        <begin position="279"/>
        <end position="299"/>
    </location>
</feature>
<proteinExistence type="predicted"/>
<evidence type="ECO:0000256" key="4">
    <source>
        <dbReference type="ARBA" id="ARBA00022989"/>
    </source>
</evidence>
<protein>
    <submittedName>
        <fullName evidence="9">ABC transporter permease</fullName>
    </submittedName>
</protein>
<evidence type="ECO:0000256" key="2">
    <source>
        <dbReference type="ARBA" id="ARBA00022475"/>
    </source>
</evidence>
<dbReference type="InterPro" id="IPR025857">
    <property type="entry name" value="MacB_PCD"/>
</dbReference>
<feature type="transmembrane region" description="Helical" evidence="6">
    <location>
        <begin position="337"/>
        <end position="365"/>
    </location>
</feature>
<keyword evidence="4 6" id="KW-1133">Transmembrane helix</keyword>
<dbReference type="PANTHER" id="PTHR30572">
    <property type="entry name" value="MEMBRANE COMPONENT OF TRANSPORTER-RELATED"/>
    <property type="match status" value="1"/>
</dbReference>
<evidence type="ECO:0000256" key="5">
    <source>
        <dbReference type="ARBA" id="ARBA00023136"/>
    </source>
</evidence>
<accession>A0ABR6Y645</accession>
<keyword evidence="2" id="KW-1003">Cell membrane</keyword>
<dbReference type="Pfam" id="PF02687">
    <property type="entry name" value="FtsX"/>
    <property type="match status" value="1"/>
</dbReference>
<dbReference type="InterPro" id="IPR050250">
    <property type="entry name" value="Macrolide_Exporter_MacB"/>
</dbReference>
<name>A0ABR6Y645_9BURK</name>
<evidence type="ECO:0000256" key="1">
    <source>
        <dbReference type="ARBA" id="ARBA00004651"/>
    </source>
</evidence>
<evidence type="ECO:0000259" key="7">
    <source>
        <dbReference type="Pfam" id="PF02687"/>
    </source>
</evidence>
<keyword evidence="5 6" id="KW-0472">Membrane</keyword>
<sequence length="409" mass="45951">MFKQYFHIAIKGFLRHKLYTSINLFCMVLTLTILLVASTLLQSQFWPTGVEGKSDRFLQIQHIFQEGKGSFNSRLGYKVITYLRQMKSIDTVAGVSDISPISIYQNDTVTEVMMRYTDAEYWTILDFKFIGGRSPTKQEVEQGRFLAVVNRATAEKLFASVDVIGKTVNVGGQQFDILGVVENVNQSNAYADLWLPVTTSMQAELMNQIHGKFMALLLAEHSNDFFKIKDEVQQVAKKINADFPRKGQTTYLWADSKLDLYARLENRRFGKADAGTETVVIKAVVITVLFMLLPILNLINLNAGRISERCGEIGVRKAFGASRLHLMQQFIFESMTLTFIAGLLALVFAKFTLWFIGALGVVPYLNTELNWQVFGVGFAITTIFGLLSSIVPAWKMARLDPVFALKGGV</sequence>
<organism evidence="9 10">
    <name type="scientific">Undibacterium flavidum</name>
    <dbReference type="NCBI Taxonomy" id="2762297"/>
    <lineage>
        <taxon>Bacteria</taxon>
        <taxon>Pseudomonadati</taxon>
        <taxon>Pseudomonadota</taxon>
        <taxon>Betaproteobacteria</taxon>
        <taxon>Burkholderiales</taxon>
        <taxon>Oxalobacteraceae</taxon>
        <taxon>Undibacterium</taxon>
    </lineage>
</organism>
<evidence type="ECO:0000313" key="10">
    <source>
        <dbReference type="Proteomes" id="UP000624279"/>
    </source>
</evidence>
<comment type="subcellular location">
    <subcellularLocation>
        <location evidence="1">Cell membrane</location>
        <topology evidence="1">Multi-pass membrane protein</topology>
    </subcellularLocation>
</comment>
<feature type="domain" description="MacB-like periplasmic core" evidence="8">
    <location>
        <begin position="62"/>
        <end position="217"/>
    </location>
</feature>
<dbReference type="Pfam" id="PF12704">
    <property type="entry name" value="MacB_PCD"/>
    <property type="match status" value="1"/>
</dbReference>
<evidence type="ECO:0000256" key="6">
    <source>
        <dbReference type="SAM" id="Phobius"/>
    </source>
</evidence>
<dbReference type="RefSeq" id="WP_186940103.1">
    <property type="nucleotide sequence ID" value="NZ_JACOGA010000001.1"/>
</dbReference>
<keyword evidence="3 6" id="KW-0812">Transmembrane</keyword>
<feature type="transmembrane region" description="Helical" evidence="6">
    <location>
        <begin position="21"/>
        <end position="41"/>
    </location>
</feature>
<evidence type="ECO:0000256" key="3">
    <source>
        <dbReference type="ARBA" id="ARBA00022692"/>
    </source>
</evidence>
<dbReference type="EMBL" id="JACOGA010000001">
    <property type="protein sequence ID" value="MBC3872090.1"/>
    <property type="molecule type" value="Genomic_DNA"/>
</dbReference>
<feature type="transmembrane region" description="Helical" evidence="6">
    <location>
        <begin position="371"/>
        <end position="391"/>
    </location>
</feature>
<dbReference type="Proteomes" id="UP000624279">
    <property type="component" value="Unassembled WGS sequence"/>
</dbReference>
<dbReference type="InterPro" id="IPR003838">
    <property type="entry name" value="ABC3_permease_C"/>
</dbReference>